<evidence type="ECO:0000259" key="4">
    <source>
        <dbReference type="PROSITE" id="PS50076"/>
    </source>
</evidence>
<dbReference type="Gene3D" id="1.10.287.110">
    <property type="entry name" value="DnaJ domain"/>
    <property type="match status" value="1"/>
</dbReference>
<reference evidence="5 6" key="1">
    <citation type="submission" date="2018-08" db="EMBL/GenBank/DDBJ databases">
        <authorList>
            <person name="Khan S.A."/>
        </authorList>
    </citation>
    <scope>NUCLEOTIDE SEQUENCE [LARGE SCALE GENOMIC DNA]</scope>
    <source>
        <strain evidence="5 6">GTF-13</strain>
    </source>
</reference>
<name>A0A3P3VLW6_9GAMM</name>
<dbReference type="AlphaFoldDB" id="A0A3P3VLW6"/>
<dbReference type="SMART" id="SM00271">
    <property type="entry name" value="DnaJ"/>
    <property type="match status" value="1"/>
</dbReference>
<dbReference type="FunFam" id="2.60.260.20:FF:000008">
    <property type="entry name" value="Curved DNA-binding protein"/>
    <property type="match status" value="1"/>
</dbReference>
<dbReference type="CDD" id="cd10747">
    <property type="entry name" value="DnaJ_C"/>
    <property type="match status" value="1"/>
</dbReference>
<dbReference type="Proteomes" id="UP000280792">
    <property type="component" value="Unassembled WGS sequence"/>
</dbReference>
<dbReference type="Pfam" id="PF00226">
    <property type="entry name" value="DnaJ"/>
    <property type="match status" value="1"/>
</dbReference>
<organism evidence="5 6">
    <name type="scientific">Aestuariirhabdus litorea</name>
    <dbReference type="NCBI Taxonomy" id="2528527"/>
    <lineage>
        <taxon>Bacteria</taxon>
        <taxon>Pseudomonadati</taxon>
        <taxon>Pseudomonadota</taxon>
        <taxon>Gammaproteobacteria</taxon>
        <taxon>Oceanospirillales</taxon>
        <taxon>Aestuariirhabdaceae</taxon>
        <taxon>Aestuariirhabdus</taxon>
    </lineage>
</organism>
<dbReference type="InterPro" id="IPR008971">
    <property type="entry name" value="HSP40/DnaJ_pept-bd"/>
</dbReference>
<dbReference type="PANTHER" id="PTHR43096:SF52">
    <property type="entry name" value="DNAJ HOMOLOG 1, MITOCHONDRIAL-RELATED"/>
    <property type="match status" value="1"/>
</dbReference>
<evidence type="ECO:0000256" key="1">
    <source>
        <dbReference type="ARBA" id="ARBA00022490"/>
    </source>
</evidence>
<feature type="domain" description="J" evidence="4">
    <location>
        <begin position="5"/>
        <end position="69"/>
    </location>
</feature>
<keyword evidence="2 5" id="KW-0238">DNA-binding</keyword>
<proteinExistence type="predicted"/>
<dbReference type="PROSITE" id="PS50076">
    <property type="entry name" value="DNAJ_2"/>
    <property type="match status" value="1"/>
</dbReference>
<dbReference type="SUPFAM" id="SSF46565">
    <property type="entry name" value="Chaperone J-domain"/>
    <property type="match status" value="1"/>
</dbReference>
<evidence type="ECO:0000313" key="6">
    <source>
        <dbReference type="Proteomes" id="UP000280792"/>
    </source>
</evidence>
<reference evidence="5 6" key="2">
    <citation type="submission" date="2018-12" db="EMBL/GenBank/DDBJ databases">
        <title>Simiduia agarivorans gen. nov., sp. nov., a marine, agarolytic bacterium isolated from shallow coastal water from Keelung, Taiwan.</title>
        <authorList>
            <person name="Shieh W.Y."/>
        </authorList>
    </citation>
    <scope>NUCLEOTIDE SEQUENCE [LARGE SCALE GENOMIC DNA]</scope>
    <source>
        <strain evidence="5 6">GTF-13</strain>
    </source>
</reference>
<dbReference type="SUPFAM" id="SSF49493">
    <property type="entry name" value="HSP40/DnaJ peptide-binding domain"/>
    <property type="match status" value="2"/>
</dbReference>
<accession>A0A3P3VLW6</accession>
<comment type="caution">
    <text evidence="5">The sequence shown here is derived from an EMBL/GenBank/DDBJ whole genome shotgun (WGS) entry which is preliminary data.</text>
</comment>
<dbReference type="GO" id="GO:0051082">
    <property type="term" value="F:unfolded protein binding"/>
    <property type="evidence" value="ECO:0007669"/>
    <property type="project" value="InterPro"/>
</dbReference>
<evidence type="ECO:0000256" key="2">
    <source>
        <dbReference type="ARBA" id="ARBA00023125"/>
    </source>
</evidence>
<keyword evidence="3" id="KW-0143">Chaperone</keyword>
<dbReference type="GO" id="GO:0042026">
    <property type="term" value="P:protein refolding"/>
    <property type="evidence" value="ECO:0007669"/>
    <property type="project" value="TreeGrafter"/>
</dbReference>
<dbReference type="CDD" id="cd06257">
    <property type="entry name" value="DnaJ"/>
    <property type="match status" value="1"/>
</dbReference>
<dbReference type="Gene3D" id="2.60.260.20">
    <property type="entry name" value="Urease metallochaperone UreE, N-terminal domain"/>
    <property type="match status" value="2"/>
</dbReference>
<dbReference type="PANTHER" id="PTHR43096">
    <property type="entry name" value="DNAJ HOMOLOG 1, MITOCHONDRIAL-RELATED"/>
    <property type="match status" value="1"/>
</dbReference>
<sequence length="316" mass="35062">MEFKDYYRILGIEPDADAKSIKSAYRQLARKYHPDLNPDAGAEAKFKEVAEAYEVLKDPQRRAEFDELRKYGSKGAQGFEPPPGWQGSSGFEYRAAGDEADFSEFFNNLFGHRGRGFEGFGEGAPPNRRGQDVEIELPVFLEETIAVNEKSIEYELPAYGQSPPISKQLKVKIPQGVLDGERIRLKGQGRPGRNGGEAGDLYLHIRVVPHPLFDVQGHDLIITLPLAPWEAVLGTKVRVPTLGGPIQLTIPANTPAGKKLRIKGKGLKGRKGSGVEGDLYAVIKLVLPPHSSEQQKRLWQELAASDPFDPRAEWRL</sequence>
<keyword evidence="1" id="KW-0963">Cytoplasm</keyword>
<dbReference type="GO" id="GO:0003677">
    <property type="term" value="F:DNA binding"/>
    <property type="evidence" value="ECO:0007669"/>
    <property type="project" value="UniProtKB-KW"/>
</dbReference>
<dbReference type="InterPro" id="IPR002939">
    <property type="entry name" value="DnaJ_C"/>
</dbReference>
<dbReference type="InterPro" id="IPR036869">
    <property type="entry name" value="J_dom_sf"/>
</dbReference>
<keyword evidence="6" id="KW-1185">Reference proteome</keyword>
<dbReference type="RefSeq" id="WP_125017914.1">
    <property type="nucleotide sequence ID" value="NZ_QWEZ01000002.1"/>
</dbReference>
<dbReference type="GO" id="GO:0005737">
    <property type="term" value="C:cytoplasm"/>
    <property type="evidence" value="ECO:0007669"/>
    <property type="project" value="TreeGrafter"/>
</dbReference>
<evidence type="ECO:0000313" key="5">
    <source>
        <dbReference type="EMBL" id="RRJ83327.1"/>
    </source>
</evidence>
<gene>
    <name evidence="5" type="ORF">D0544_16020</name>
</gene>
<dbReference type="InterPro" id="IPR001623">
    <property type="entry name" value="DnaJ_domain"/>
</dbReference>
<dbReference type="InterPro" id="IPR018253">
    <property type="entry name" value="DnaJ_domain_CS"/>
</dbReference>
<evidence type="ECO:0000256" key="3">
    <source>
        <dbReference type="ARBA" id="ARBA00023186"/>
    </source>
</evidence>
<dbReference type="PRINTS" id="PR00625">
    <property type="entry name" value="JDOMAIN"/>
</dbReference>
<dbReference type="FunFam" id="2.60.260.20:FF:000013">
    <property type="entry name" value="DnaJ subfamily B member 11"/>
    <property type="match status" value="1"/>
</dbReference>
<protein>
    <submittedName>
        <fullName evidence="5">DNA-binding protein</fullName>
    </submittedName>
</protein>
<dbReference type="PROSITE" id="PS00636">
    <property type="entry name" value="DNAJ_1"/>
    <property type="match status" value="1"/>
</dbReference>
<dbReference type="EMBL" id="QWEZ01000002">
    <property type="protein sequence ID" value="RRJ83327.1"/>
    <property type="molecule type" value="Genomic_DNA"/>
</dbReference>
<dbReference type="Pfam" id="PF01556">
    <property type="entry name" value="DnaJ_C"/>
    <property type="match status" value="1"/>
</dbReference>